<sequence length="120" mass="13593">MDRHLALRSHAAQSVDNSLRREYVTRTDAVEASRTKANGDTVDFMPQPKIPARNIDANAEARHEWLREQQRPSSVPKPYQSNFERSLLFKSVLAAALIVIVANVLDERPLPEPARRHITA</sequence>
<gene>
    <name evidence="1" type="ORF">FAZ69_22745</name>
</gene>
<dbReference type="AlphaFoldDB" id="A0A4U1HQX7"/>
<reference evidence="1 2" key="1">
    <citation type="submission" date="2019-04" db="EMBL/GenBank/DDBJ databases">
        <title>Trinickia sp. 7GSK02, isolated from subtropical forest soil.</title>
        <authorList>
            <person name="Gao Z.-H."/>
            <person name="Qiu L.-H."/>
        </authorList>
    </citation>
    <scope>NUCLEOTIDE SEQUENCE [LARGE SCALE GENOMIC DNA]</scope>
    <source>
        <strain evidence="1 2">7GSK02</strain>
    </source>
</reference>
<keyword evidence="2" id="KW-1185">Reference proteome</keyword>
<dbReference type="RefSeq" id="WP_136897359.1">
    <property type="nucleotide sequence ID" value="NZ_SWJE01000013.1"/>
</dbReference>
<evidence type="ECO:0000313" key="1">
    <source>
        <dbReference type="EMBL" id="TKC83855.1"/>
    </source>
</evidence>
<protein>
    <submittedName>
        <fullName evidence="1">Uncharacterized protein</fullName>
    </submittedName>
</protein>
<evidence type="ECO:0000313" key="2">
    <source>
        <dbReference type="Proteomes" id="UP000305539"/>
    </source>
</evidence>
<organism evidence="1 2">
    <name type="scientific">Trinickia terrae</name>
    <dbReference type="NCBI Taxonomy" id="2571161"/>
    <lineage>
        <taxon>Bacteria</taxon>
        <taxon>Pseudomonadati</taxon>
        <taxon>Pseudomonadota</taxon>
        <taxon>Betaproteobacteria</taxon>
        <taxon>Burkholderiales</taxon>
        <taxon>Burkholderiaceae</taxon>
        <taxon>Trinickia</taxon>
    </lineage>
</organism>
<dbReference type="EMBL" id="SWJE01000013">
    <property type="protein sequence ID" value="TKC83855.1"/>
    <property type="molecule type" value="Genomic_DNA"/>
</dbReference>
<dbReference type="OrthoDB" id="9017212at2"/>
<accession>A0A4U1HQX7</accession>
<proteinExistence type="predicted"/>
<comment type="caution">
    <text evidence="1">The sequence shown here is derived from an EMBL/GenBank/DDBJ whole genome shotgun (WGS) entry which is preliminary data.</text>
</comment>
<dbReference type="Proteomes" id="UP000305539">
    <property type="component" value="Unassembled WGS sequence"/>
</dbReference>
<name>A0A4U1HQX7_9BURK</name>